<sequence>MDASKSEESVDGIKINDDSKDEADMESLEKMSVPSCRNDASTSLKIKQDNFFEVDKENRPIDREQDKEVIKRLGNSTAKSSVWPAKVNQEVGKAGLNSLVQQDNARVNTEAVCFILSGYNLQRKEFRQVIRRLKGRVCRDSHQWSYQGTHFIAPDPIRRTENFFAAAASGRWILKMDYLTASGEEGRFLAEEPYEWHKNGLSEDGAIDLEAPRKWLLLKERTGHGALYGMRIIIYGDCIAPPLSKPEMEQYWQHLLLTLASLMLKLIMLVTPGMPRADLWVQELLKNEIPCVSFQQTTWSSMYASMGSPLRNIGEVMLICGNESGSVGTGIGTHIDCCDPPLKHVPEEDWFGFVQNAVKAQTHPRKQERESCLHPKSS</sequence>
<keyword evidence="2" id="KW-1185">Reference proteome</keyword>
<evidence type="ECO:0000313" key="1">
    <source>
        <dbReference type="EMBL" id="KAI4349726.1"/>
    </source>
</evidence>
<reference evidence="1 2" key="1">
    <citation type="journal article" date="2022" name="DNA Res.">
        <title>Chromosomal-level genome assembly of the orchid tree Bauhinia variegata (Leguminosae; Cercidoideae) supports the allotetraploid origin hypothesis of Bauhinia.</title>
        <authorList>
            <person name="Zhong Y."/>
            <person name="Chen Y."/>
            <person name="Zheng D."/>
            <person name="Pang J."/>
            <person name="Liu Y."/>
            <person name="Luo S."/>
            <person name="Meng S."/>
            <person name="Qian L."/>
            <person name="Wei D."/>
            <person name="Dai S."/>
            <person name="Zhou R."/>
        </authorList>
    </citation>
    <scope>NUCLEOTIDE SEQUENCE [LARGE SCALE GENOMIC DNA]</scope>
    <source>
        <strain evidence="1">BV-YZ2020</strain>
    </source>
</reference>
<accession>A0ACB9PQ60</accession>
<gene>
    <name evidence="1" type="ORF">L6164_010286</name>
</gene>
<evidence type="ECO:0000313" key="2">
    <source>
        <dbReference type="Proteomes" id="UP000828941"/>
    </source>
</evidence>
<dbReference type="Proteomes" id="UP000828941">
    <property type="component" value="Chromosome 4"/>
</dbReference>
<protein>
    <submittedName>
        <fullName evidence="1">Uncharacterized protein</fullName>
    </submittedName>
</protein>
<comment type="caution">
    <text evidence="1">The sequence shown here is derived from an EMBL/GenBank/DDBJ whole genome shotgun (WGS) entry which is preliminary data.</text>
</comment>
<name>A0ACB9PQ60_BAUVA</name>
<organism evidence="1 2">
    <name type="scientific">Bauhinia variegata</name>
    <name type="common">Purple orchid tree</name>
    <name type="synonym">Phanera variegata</name>
    <dbReference type="NCBI Taxonomy" id="167791"/>
    <lineage>
        <taxon>Eukaryota</taxon>
        <taxon>Viridiplantae</taxon>
        <taxon>Streptophyta</taxon>
        <taxon>Embryophyta</taxon>
        <taxon>Tracheophyta</taxon>
        <taxon>Spermatophyta</taxon>
        <taxon>Magnoliopsida</taxon>
        <taxon>eudicotyledons</taxon>
        <taxon>Gunneridae</taxon>
        <taxon>Pentapetalae</taxon>
        <taxon>rosids</taxon>
        <taxon>fabids</taxon>
        <taxon>Fabales</taxon>
        <taxon>Fabaceae</taxon>
        <taxon>Cercidoideae</taxon>
        <taxon>Cercideae</taxon>
        <taxon>Bauhiniinae</taxon>
        <taxon>Bauhinia</taxon>
    </lineage>
</organism>
<dbReference type="EMBL" id="CM039429">
    <property type="protein sequence ID" value="KAI4349726.1"/>
    <property type="molecule type" value="Genomic_DNA"/>
</dbReference>
<proteinExistence type="predicted"/>